<feature type="coiled-coil region" evidence="8">
    <location>
        <begin position="1962"/>
        <end position="2066"/>
    </location>
</feature>
<evidence type="ECO:0000256" key="6">
    <source>
        <dbReference type="ARBA" id="ARBA00023212"/>
    </source>
</evidence>
<feature type="repeat" description="Filamin" evidence="7">
    <location>
        <begin position="3278"/>
        <end position="3370"/>
    </location>
</feature>
<evidence type="ECO:0000256" key="9">
    <source>
        <dbReference type="SAM" id="MobiDB-lite"/>
    </source>
</evidence>
<feature type="coiled-coil region" evidence="8">
    <location>
        <begin position="1902"/>
        <end position="1936"/>
    </location>
</feature>
<feature type="coiled-coil region" evidence="8">
    <location>
        <begin position="2106"/>
        <end position="2263"/>
    </location>
</feature>
<dbReference type="GO" id="GO:0051015">
    <property type="term" value="F:actin filament binding"/>
    <property type="evidence" value="ECO:0007669"/>
    <property type="project" value="InterPro"/>
</dbReference>
<dbReference type="PROSITE" id="PS00019">
    <property type="entry name" value="ACTININ_1"/>
    <property type="match status" value="1"/>
</dbReference>
<keyword evidence="6" id="KW-0206">Cytoskeleton</keyword>
<dbReference type="FunFam" id="2.60.40.10:FF:000140">
    <property type="entry name" value="FiLamiN (Actin binding protein) homolog"/>
    <property type="match status" value="2"/>
</dbReference>
<dbReference type="PROSITE" id="PS50194">
    <property type="entry name" value="FILAMIN_REPEAT"/>
    <property type="match status" value="24"/>
</dbReference>
<dbReference type="FunFam" id="2.60.40.10:FF:000001">
    <property type="entry name" value="Filamin-C isoform b"/>
    <property type="match status" value="9"/>
</dbReference>
<organism evidence="11 12">
    <name type="scientific">Branchiostoma floridae</name>
    <name type="common">Florida lancelet</name>
    <name type="synonym">Amphioxus</name>
    <dbReference type="NCBI Taxonomy" id="7739"/>
    <lineage>
        <taxon>Eukaryota</taxon>
        <taxon>Metazoa</taxon>
        <taxon>Chordata</taxon>
        <taxon>Cephalochordata</taxon>
        <taxon>Leptocardii</taxon>
        <taxon>Amphioxiformes</taxon>
        <taxon>Branchiostomatidae</taxon>
        <taxon>Branchiostoma</taxon>
    </lineage>
</organism>
<feature type="repeat" description="Filamin" evidence="7">
    <location>
        <begin position="3372"/>
        <end position="3466"/>
    </location>
</feature>
<dbReference type="Gene3D" id="1.10.287.1490">
    <property type="match status" value="2"/>
</dbReference>
<dbReference type="FunFam" id="1.10.418.10:FF:000006">
    <property type="entry name" value="Filamin-B isoform A"/>
    <property type="match status" value="1"/>
</dbReference>
<feature type="repeat" description="Filamin" evidence="7">
    <location>
        <begin position="2867"/>
        <end position="2959"/>
    </location>
</feature>
<feature type="repeat" description="Filamin" evidence="7">
    <location>
        <begin position="755"/>
        <end position="851"/>
    </location>
</feature>
<feature type="repeat" description="Filamin" evidence="7">
    <location>
        <begin position="1437"/>
        <end position="1529"/>
    </location>
</feature>
<feature type="coiled-coil region" evidence="8">
    <location>
        <begin position="2292"/>
        <end position="2372"/>
    </location>
</feature>
<feature type="repeat" description="Filamin" evidence="7">
    <location>
        <begin position="274"/>
        <end position="372"/>
    </location>
</feature>
<dbReference type="InterPro" id="IPR044801">
    <property type="entry name" value="Filamin"/>
</dbReference>
<dbReference type="Proteomes" id="UP000001554">
    <property type="component" value="Chromosome 5"/>
</dbReference>
<dbReference type="RefSeq" id="XP_035677732.1">
    <property type="nucleotide sequence ID" value="XM_035821839.1"/>
</dbReference>
<feature type="repeat" description="Filamin" evidence="7">
    <location>
        <begin position="3603"/>
        <end position="3697"/>
    </location>
</feature>
<dbReference type="SUPFAM" id="SSF47576">
    <property type="entry name" value="Calponin-homology domain, CH-domain"/>
    <property type="match status" value="1"/>
</dbReference>
<feature type="repeat" description="Filamin" evidence="7">
    <location>
        <begin position="3470"/>
        <end position="3562"/>
    </location>
</feature>
<feature type="repeat" description="Filamin" evidence="7">
    <location>
        <begin position="955"/>
        <end position="1053"/>
    </location>
</feature>
<evidence type="ECO:0000313" key="11">
    <source>
        <dbReference type="Proteomes" id="UP000001554"/>
    </source>
</evidence>
<feature type="repeat" description="Filamin" evidence="7">
    <location>
        <begin position="1530"/>
        <end position="1626"/>
    </location>
</feature>
<keyword evidence="11" id="KW-1185">Reference proteome</keyword>
<keyword evidence="4" id="KW-0677">Repeat</keyword>
<dbReference type="FunFam" id="2.60.40.10:FF:000138">
    <property type="entry name" value="filamin-B isoform X1"/>
    <property type="match status" value="1"/>
</dbReference>
<evidence type="ECO:0000256" key="7">
    <source>
        <dbReference type="PROSITE-ProRule" id="PRU00087"/>
    </source>
</evidence>
<proteinExistence type="inferred from homology"/>
<feature type="repeat" description="Filamin" evidence="7">
    <location>
        <begin position="3048"/>
        <end position="3140"/>
    </location>
</feature>
<feature type="domain" description="Calponin-homology (CH)" evidence="10">
    <location>
        <begin position="153"/>
        <end position="256"/>
    </location>
</feature>
<dbReference type="FunFam" id="2.60.40.10:FF:000007">
    <property type="entry name" value="Filamin-B isoform C"/>
    <property type="match status" value="3"/>
</dbReference>
<evidence type="ECO:0000256" key="2">
    <source>
        <dbReference type="ARBA" id="ARBA00009238"/>
    </source>
</evidence>
<feature type="region of interest" description="Disordered" evidence="9">
    <location>
        <begin position="474"/>
        <end position="551"/>
    </location>
</feature>
<feature type="repeat" description="Filamin" evidence="7">
    <location>
        <begin position="1750"/>
        <end position="1833"/>
    </location>
</feature>
<reference evidence="11" key="1">
    <citation type="journal article" date="2020" name="Nat. Ecol. Evol.">
        <title>Deeply conserved synteny resolves early events in vertebrate evolution.</title>
        <authorList>
            <person name="Simakov O."/>
            <person name="Marletaz F."/>
            <person name="Yue J.X."/>
            <person name="O'Connell B."/>
            <person name="Jenkins J."/>
            <person name="Brandt A."/>
            <person name="Calef R."/>
            <person name="Tung C.H."/>
            <person name="Huang T.K."/>
            <person name="Schmutz J."/>
            <person name="Satoh N."/>
            <person name="Yu J.K."/>
            <person name="Putnam N.H."/>
            <person name="Green R.E."/>
            <person name="Rokhsar D.S."/>
        </authorList>
    </citation>
    <scope>NUCLEOTIDE SEQUENCE [LARGE SCALE GENOMIC DNA]</scope>
    <source>
        <strain evidence="11">S238N-H82</strain>
    </source>
</reference>
<feature type="repeat" description="Filamin" evidence="7">
    <location>
        <begin position="1627"/>
        <end position="1722"/>
    </location>
</feature>
<reference evidence="12" key="2">
    <citation type="submission" date="2025-08" db="UniProtKB">
        <authorList>
            <consortium name="RefSeq"/>
        </authorList>
    </citation>
    <scope>IDENTIFICATION</scope>
    <source>
        <strain evidence="12">S238N-H82</strain>
        <tissue evidence="12">Testes</tissue>
    </source>
</reference>
<dbReference type="OrthoDB" id="18740at2759"/>
<keyword evidence="3" id="KW-0963">Cytoplasm</keyword>
<evidence type="ECO:0000256" key="8">
    <source>
        <dbReference type="SAM" id="Coils"/>
    </source>
</evidence>
<dbReference type="GO" id="GO:0005856">
    <property type="term" value="C:cytoskeleton"/>
    <property type="evidence" value="ECO:0007669"/>
    <property type="project" value="UniProtKB-SubCell"/>
</dbReference>
<evidence type="ECO:0000256" key="5">
    <source>
        <dbReference type="ARBA" id="ARBA00023203"/>
    </source>
</evidence>
<dbReference type="InterPro" id="IPR001715">
    <property type="entry name" value="CH_dom"/>
</dbReference>
<dbReference type="InterPro" id="IPR014756">
    <property type="entry name" value="Ig_E-set"/>
</dbReference>
<dbReference type="CDD" id="cd21230">
    <property type="entry name" value="CH_FLN_rpt2"/>
    <property type="match status" value="1"/>
</dbReference>
<dbReference type="Gene3D" id="1.10.418.10">
    <property type="entry name" value="Calponin-like domain"/>
    <property type="match status" value="2"/>
</dbReference>
<dbReference type="Gene3D" id="2.60.40.10">
    <property type="entry name" value="Immunoglobulins"/>
    <property type="match status" value="24"/>
</dbReference>
<comment type="subcellular location">
    <subcellularLocation>
        <location evidence="1">Cytoplasm</location>
        <location evidence="1">Cytoskeleton</location>
    </subcellularLocation>
</comment>
<feature type="repeat" description="Filamin" evidence="7">
    <location>
        <begin position="650"/>
        <end position="751"/>
    </location>
</feature>
<gene>
    <name evidence="12" type="primary">LOC118416663</name>
</gene>
<feature type="domain" description="Calponin-homology (CH)" evidence="10">
    <location>
        <begin position="32"/>
        <end position="137"/>
    </location>
</feature>
<feature type="repeat" description="Filamin" evidence="7">
    <location>
        <begin position="1054"/>
        <end position="1149"/>
    </location>
</feature>
<dbReference type="GeneID" id="118416663"/>
<dbReference type="Pfam" id="PF00307">
    <property type="entry name" value="CH"/>
    <property type="match status" value="2"/>
</dbReference>
<dbReference type="PANTHER" id="PTHR38537">
    <property type="entry name" value="JITTERBUG, ISOFORM N"/>
    <property type="match status" value="1"/>
</dbReference>
<feature type="repeat" description="Filamin" evidence="7">
    <location>
        <begin position="3218"/>
        <end position="3275"/>
    </location>
</feature>
<feature type="compositionally biased region" description="Basic residues" evidence="9">
    <location>
        <begin position="2560"/>
        <end position="2572"/>
    </location>
</feature>
<feature type="compositionally biased region" description="Basic and acidic residues" evidence="9">
    <location>
        <begin position="2665"/>
        <end position="2681"/>
    </location>
</feature>
<dbReference type="InterPro" id="IPR001589">
    <property type="entry name" value="Actinin_actin-bd_CS"/>
</dbReference>
<feature type="region of interest" description="Disordered" evidence="9">
    <location>
        <begin position="2649"/>
        <end position="2776"/>
    </location>
</feature>
<dbReference type="InterPro" id="IPR001298">
    <property type="entry name" value="Filamin/ABP280_rpt"/>
</dbReference>
<feature type="repeat" description="Filamin" evidence="7">
    <location>
        <begin position="1150"/>
        <end position="1242"/>
    </location>
</feature>
<feature type="compositionally biased region" description="Basic and acidic residues" evidence="9">
    <location>
        <begin position="2712"/>
        <end position="2721"/>
    </location>
</feature>
<dbReference type="SUPFAM" id="SSF81296">
    <property type="entry name" value="E set domains"/>
    <property type="match status" value="24"/>
</dbReference>
<dbReference type="GO" id="GO:0030036">
    <property type="term" value="P:actin cytoskeleton organization"/>
    <property type="evidence" value="ECO:0007669"/>
    <property type="project" value="InterPro"/>
</dbReference>
<dbReference type="CDD" id="cd21311">
    <property type="entry name" value="CH_dFLNA-like_rpt1"/>
    <property type="match status" value="1"/>
</dbReference>
<feature type="coiled-coil region" evidence="8">
    <location>
        <begin position="2401"/>
        <end position="2453"/>
    </location>
</feature>
<feature type="repeat" description="Filamin" evidence="7">
    <location>
        <begin position="553"/>
        <end position="649"/>
    </location>
</feature>
<feature type="compositionally biased region" description="Basic and acidic residues" evidence="9">
    <location>
        <begin position="19"/>
        <end position="28"/>
    </location>
</feature>
<comment type="similarity">
    <text evidence="2">Belongs to the filamin family.</text>
</comment>
<protein>
    <submittedName>
        <fullName evidence="12">Filamin-C-like</fullName>
    </submittedName>
</protein>
<feature type="compositionally biased region" description="Low complexity" evidence="9">
    <location>
        <begin position="2573"/>
        <end position="2585"/>
    </location>
</feature>
<feature type="repeat" description="Filamin" evidence="7">
    <location>
        <begin position="2793"/>
        <end position="2867"/>
    </location>
</feature>
<feature type="region of interest" description="Disordered" evidence="9">
    <location>
        <begin position="2460"/>
        <end position="2486"/>
    </location>
</feature>
<dbReference type="OMA" id="YPVMAGK"/>
<feature type="repeat" description="Filamin" evidence="7">
    <location>
        <begin position="852"/>
        <end position="954"/>
    </location>
</feature>
<dbReference type="InterPro" id="IPR013783">
    <property type="entry name" value="Ig-like_fold"/>
</dbReference>
<feature type="region of interest" description="Disordered" evidence="9">
    <location>
        <begin position="255"/>
        <end position="280"/>
    </location>
</feature>
<evidence type="ECO:0000259" key="10">
    <source>
        <dbReference type="PROSITE" id="PS50021"/>
    </source>
</evidence>
<evidence type="ECO:0000256" key="3">
    <source>
        <dbReference type="ARBA" id="ARBA00022490"/>
    </source>
</evidence>
<dbReference type="FunFam" id="2.60.40.10:FF:000096">
    <property type="entry name" value="filamin-C isoform X2"/>
    <property type="match status" value="1"/>
</dbReference>
<evidence type="ECO:0000313" key="12">
    <source>
        <dbReference type="RefSeq" id="XP_035677732.1"/>
    </source>
</evidence>
<name>A0A9J7MR53_BRAFL</name>
<dbReference type="FunFam" id="1.10.418.10:FF:000008">
    <property type="entry name" value="Filamin-B isoform C"/>
    <property type="match status" value="1"/>
</dbReference>
<dbReference type="SMART" id="SM00557">
    <property type="entry name" value="IG_FLMN"/>
    <property type="match status" value="24"/>
</dbReference>
<dbReference type="InterPro" id="IPR017868">
    <property type="entry name" value="Filamin/ABP280_repeat-like"/>
</dbReference>
<keyword evidence="5" id="KW-0009">Actin-binding</keyword>
<feature type="repeat" description="Filamin" evidence="7">
    <location>
        <begin position="1339"/>
        <end position="1436"/>
    </location>
</feature>
<feature type="repeat" description="Filamin" evidence="7">
    <location>
        <begin position="374"/>
        <end position="472"/>
    </location>
</feature>
<evidence type="ECO:0000256" key="4">
    <source>
        <dbReference type="ARBA" id="ARBA00022737"/>
    </source>
</evidence>
<feature type="repeat" description="Filamin" evidence="7">
    <location>
        <begin position="2956"/>
        <end position="3045"/>
    </location>
</feature>
<feature type="compositionally biased region" description="Basic and acidic residues" evidence="9">
    <location>
        <begin position="2527"/>
        <end position="2559"/>
    </location>
</feature>
<keyword evidence="8" id="KW-0175">Coiled coil</keyword>
<dbReference type="KEGG" id="bfo:118416663"/>
<accession>A0A9J7MR53</accession>
<dbReference type="Pfam" id="PF00630">
    <property type="entry name" value="Filamin"/>
    <property type="match status" value="24"/>
</dbReference>
<feature type="compositionally biased region" description="Polar residues" evidence="9">
    <location>
        <begin position="521"/>
        <end position="542"/>
    </location>
</feature>
<dbReference type="PANTHER" id="PTHR38537:SF8">
    <property type="entry name" value="FILAMIN-A"/>
    <property type="match status" value="1"/>
</dbReference>
<feature type="region of interest" description="Disordered" evidence="9">
    <location>
        <begin position="1"/>
        <end position="28"/>
    </location>
</feature>
<dbReference type="PROSITE" id="PS50021">
    <property type="entry name" value="CH"/>
    <property type="match status" value="2"/>
</dbReference>
<dbReference type="InterPro" id="IPR036872">
    <property type="entry name" value="CH_dom_sf"/>
</dbReference>
<evidence type="ECO:0000256" key="1">
    <source>
        <dbReference type="ARBA" id="ARBA00004245"/>
    </source>
</evidence>
<feature type="repeat" description="Filamin" evidence="7">
    <location>
        <begin position="1243"/>
        <end position="1338"/>
    </location>
</feature>
<feature type="region of interest" description="Disordered" evidence="9">
    <location>
        <begin position="2527"/>
        <end position="2637"/>
    </location>
</feature>
<feature type="compositionally biased region" description="Low complexity" evidence="9">
    <location>
        <begin position="2476"/>
        <end position="2486"/>
    </location>
</feature>
<dbReference type="FunFam" id="2.60.40.10:FF:000092">
    <property type="entry name" value="Filamin-B isoform B"/>
    <property type="match status" value="1"/>
</dbReference>
<sequence>MHTNERNPADGPEEEDMPATERDLAEDAPWKRIQKNTFTRWCNEHLKKANKNINDLETDLSDGLRLIALIEVLSHKRIPRYNKRPTFRAMKLENVSAALQFLEDEHIKIVNIDSSDIVNGKLKLILGLIWTLILHYSISMPMWEGDDEPAVKQTPKEKLLGFVQAKVPDLPVKNFNKDWNDGKACGALVDACAPGLCPDWEDWNPNDKVKNCEEAMDLADKWLGVPKLLSPEDMASPHVDDLSVMTYVSQFPQAKLKPGAPLRPKTNPNKAPAAPPAQPNKVRVFGKGVEATGNQVGSPAPFTIDTFSAGGGDIKVSVENPRGKQEQFKLEENLNKAKTYTCTYTPTMEGTYVVKVIFAGKEVPKSPFKVGVAASKSDPSKCSAKGPGLESAGVVANKATYFDIFTAGAGPGAVNVVIADPDGKTNTVPVEMEQTGDGQFRCTYKPLKMGIHTITVTFDGSNIPKSPFKVNVAMPKEDPASTTGTLIDFGDDSPTKGSTQKKETPPAFSSPGLLDDGGSLDTKSPSDPLSNQQALKPDSSQDLLGFDSEEEDEDAVNAAACRAYGRGIQARGVRAKEVADFRVVTKAAGQGELKVSVIGPGGMEMPVKVSDQGDGNYACQYRPGKPGVYKVNITFSGQHIPKSPFTVNVGSEAKPSRIRAYGPGLEGGQVGHPAEFVVETAGEDISGLGGYEATKGLGFSIEGPSQAKIECHDNGDGSCDVVYWPTEAGEYAVHIVTDDEDIANSPYMAQIRPQDKKFTPGQVKAYGPGLEKTGIVVGRTMEFTVDAKKVPAGQLQIWAYDQEAEKMDVKVRDNGNKTYTCTYTPTKAIRYTIDISWDQVNIPNSPFRVHVAEGSYPNKVRVYGPGVEKTGLKSGKPTQFTVDCTEAGSGDVSIGIKCSPGVVGEREADIDFDIVKNDNDTFTVSYVPPAAGRYTIMVMFGEQEIPKSPFTIQVESAGDASKVKAEGPGLEPTGVVSGKPTYFTVNTRGAGEGKLDLDFVGPSRGGGAKDVNIVDNKDETFTVHYTPVAAGPMNVSVNYAGKPIPKSPFKVNVAPPVDLSKVKVDGLGEKVIVNQEKEFVVHTRGAGGLGVVEITIVSVTTKKVLKTTRVEKRGDDYICVFTALEVGMYAVNVSYDGLVVDGSPFGFEAVPGANPGKVKAYGPGLKGGKVNREQTFTIDTREAGQGGLGLTIEGPSESRIECKDRGDGTCSVSYWPEDVGEYSINVMFADQHIPGSPFPARVVPAHDASKVKAKGPGLSPGNKAGDPCEFTVDIREAGEAELTIEVITETGERVDVKIEETHEGTFRIKYVPQIAGSYTITIKYGGDPIPQVPIRITIEQKVDVSGIRCYGPGVEGMFVDAPTEFTIDAKSVSRRGGDNVRCVVQNPSGAKTEAAVKDNRDGTYTASYTPFEEGRHLIDVLYEELQVPGAPFKVQATEGCDPSKVRAYGPGLEGGLTDKPQQFTIETKGAGTGGLGLAIEGPSEAKMTCKDNKDGSCTVEYFPTTPGDYDIHISYGEQPIRGSPFSVLIKDDIDVSKVKAYGPGLEKTGVRAQNMQVFTVDHTKTGSAPLDVKVTSQMGATVNTEVTDNRDGTHTVKYIPPSEGACKVDVKYDNQSIPQSPFNVRVEPPYDASKVKATGPGLQQGVPASFPISFTIDCRDAGNADLEVILEDPDGRMKSPEIHDNGDGTYTITYTPEQSGNYTIEIKYGGEQVPRSPFRITVKPTGDANKCSVTVRISPPGRVGQGQWIGDGMQPYIQIGEETCVTVNCKTAGKGKVNCTIQDANGEDVDVDVVENDDGTFDIFYTAQQQGEYTITIRFGGQHIQGSPYKVQAVDDLAKIPNGTFQQQYMEQQSSSFAYSSSTSMMMEERSTSVTTQEVEVEESQQHAERLHSAVYKTVDLLSEAESQLQTTNERLSSLQKEHDDLLDQNSKLHRLYHDKLTEVEQLNSDLVEVRGMAEINSAKLQSNISILNEEVEALKSKHKIQEGQLRDRESEIEELRRRIRELEAENEALRKKIADLRRELDDQTANMERYQREARDANSEVERLEQLLAQRESDIRGLQSDLLSARDEVNITKMKTTEITRAESEQLSSQMKLSNDLQMALNEKQGRLGAMEAEARKLRSDLEISRRDNEEKFAEINGLKNKTRDMESELSGLNQKLYQDKQANRSLQEKLDDLQFEMNRLRRELQEKEGYITSMETKMSNLESSVVGQSSEKDGKIQEQMEEIRRLRMKIESLNDDMTERERKMLDLAREKEELQGQYEFYYSETSKLQTQVTEIQTVQTQMGGSTEALEDELESLRRRLKSDNEHANQEAFELHRRITELELERNTATEKLKHMEVNMSQGSGEVEKLRQQLRRAEQDSSNTELRYNEMHKVNERLRSDMDDILHQRDIAQRLSKEQEAKLLSLSQRLRHLEEQTRTEILDLQSKLRNLQNEYQLLDRKQQDTLDKLRVAESELQTERTARQSGEFSQTTVSKTTVTKTSAADQEVVKAAPAQMQQSAPTPRAEALELKLKQLEADALKMAEEMDSKLRGGQPDDDHDGPDGMERVGEEKLGRKPKGHGKPRRSGSHTSSSSSSSSSSDSEDEGKSSKKKHPKKKDGEKDKDHPKKKKGVNSDEEEPKKKGVDFGALLADAKYRPDKVERITAVPGDEMMSVPNEAISRPDDENSRPRWQDDAKAAPGDEPFFASPAEAARQPWGKQGVVPAEEMQSRPDELRARPWRKGVPEDVTMSGPDDTSAQPRKKWGTPGNPDDDDDIRPYKRGPDKATPGAQEEMMMADEMEAGAPGRMRPVEFVVPIFIEVLSSGNLTAEVKQPSGRIAQPKFIDNRDGSLTIKYTPTEAGLHELGIKYNGEHIPGSPIQFHVDEIRPGQVSAFGSGLSHGVAGQQSNFTIVTKDAGAGGLALAVEGPSKAEITCRDNKDGTCSVSYLPTQPGEYNIIVKFADRHIPGSPFKAKIVGDQRKPQQVAVGAANEVSLKIAEQDLSLLQASIRSPSGHEEPCLLKRLSNGHIGISFTPREVGEHLVSVKKNGRHVANSPFKILVGQQEIGDARKVKVKGTGLRESATFDVAEFTVDTREAGYGGLGLSIEGPSKADINCRDNEDGTCTVTYRPTEPGNYIINIKFADQHVPGSPFTVKVTGEGAGKHTEKITRKRQAASVATVGSTCDLNLKIPANWFQMIQASKRIETVTRTEIKGGVHHHIRETRVVPGETSPFDLSAQVTSPSGRTEDAEIVELENCTYSVRFVPAEMGIHTVSVRYKGQHVPGSPFQFTVGPLTEGGAGKVQAGGPGLERGEVGQLSEFTIWTREAGAGGLAIAVEGPAKAEINFEDRKDGSCGVSYMPTDPGEYQVSIKFNDDHIPGSPFSVDVTPPMGDARQVSVSSLQETGLKLNQPASFAVQLNGARPGDLQAQVIAPSGAQEECIITDVEEGQYVVRFMPRENGVYTVHVTYNGVPIPGSPFRIRAGSTLVEGDAGMVHAYGAGLEGGRTGERCEFIVNTINAGAGALAITVDGPSKVQLDCVECDEGYKVTYIPRAPGDYNISVKYAGQNPIVGSPFRARITGPKMAGAVSGVHESCSVVVETVSKSSAQASYAGGVQGVSRLLSDATKVKSQGMGLKKGFLGQKNSFNVDCGNAGTNMLMVGVHGPRTPCEEVNVKHMGGQKYNVVYTVREKGDYELIVKWGDQHIPGSPFKVTVT</sequence>
<dbReference type="SMART" id="SM00033">
    <property type="entry name" value="CH"/>
    <property type="match status" value="2"/>
</dbReference>